<dbReference type="InterPro" id="IPR000891">
    <property type="entry name" value="PYR_CT"/>
</dbReference>
<dbReference type="SUPFAM" id="SSF51569">
    <property type="entry name" value="Aldolase"/>
    <property type="match status" value="1"/>
</dbReference>
<dbReference type="PANTHER" id="PTHR42738:SF7">
    <property type="entry name" value="HYDROXYMETHYLGLUTARYL-COA LYASE"/>
    <property type="match status" value="1"/>
</dbReference>
<evidence type="ECO:0000256" key="3">
    <source>
        <dbReference type="ARBA" id="ARBA00023239"/>
    </source>
</evidence>
<reference evidence="5 6" key="1">
    <citation type="submission" date="2021-03" db="EMBL/GenBank/DDBJ databases">
        <title>Genomic Encyclopedia of Type Strains, Phase IV (KMG-IV): sequencing the most valuable type-strain genomes for metagenomic binning, comparative biology and taxonomic classification.</title>
        <authorList>
            <person name="Goeker M."/>
        </authorList>
    </citation>
    <scope>NUCLEOTIDE SEQUENCE [LARGE SCALE GENOMIC DNA]</scope>
    <source>
        <strain evidence="5 6">DSM 24738</strain>
    </source>
</reference>
<dbReference type="PANTHER" id="PTHR42738">
    <property type="entry name" value="HYDROXYMETHYLGLUTARYL-COA LYASE"/>
    <property type="match status" value="1"/>
</dbReference>
<dbReference type="EC" id="4.1.3.4" evidence="5"/>
<dbReference type="GO" id="GO:0004419">
    <property type="term" value="F:hydroxymethylglutaryl-CoA lyase activity"/>
    <property type="evidence" value="ECO:0007669"/>
    <property type="project" value="UniProtKB-EC"/>
</dbReference>
<dbReference type="Proteomes" id="UP001519343">
    <property type="component" value="Unassembled WGS sequence"/>
</dbReference>
<accession>A0ABS4GN47</accession>
<organism evidence="5 6">
    <name type="scientific">Ammoniphilus resinae</name>
    <dbReference type="NCBI Taxonomy" id="861532"/>
    <lineage>
        <taxon>Bacteria</taxon>
        <taxon>Bacillati</taxon>
        <taxon>Bacillota</taxon>
        <taxon>Bacilli</taxon>
        <taxon>Bacillales</taxon>
        <taxon>Paenibacillaceae</taxon>
        <taxon>Aneurinibacillus group</taxon>
        <taxon>Ammoniphilus</taxon>
    </lineage>
</organism>
<evidence type="ECO:0000256" key="1">
    <source>
        <dbReference type="ARBA" id="ARBA00009405"/>
    </source>
</evidence>
<gene>
    <name evidence="5" type="ORF">J2Z37_001282</name>
</gene>
<evidence type="ECO:0000313" key="5">
    <source>
        <dbReference type="EMBL" id="MBP1931285.1"/>
    </source>
</evidence>
<sequence>MNLPKKVRITEVGPRDGLQNEPINLPTAEKINLIKNLVQAGVKEIEATSFVHPKWTPNLADAEEVLEAVKDLPATLFALVPNARGYERAIKSGVHGVTFVLSATDSHSRKNLNRTTQDSITELKDLVARAKSDGFKIRASLSTVFGCPFEGNPGLDRILQVVDQLVNNGFERIGLCDTIGIAGPAQVYDWVTKIRKEFTGIDFELHFHDTYGRGLANVIAGLHAGIVAFDSSVGGLGGCPYAPGATGNISSEDLVDMLHNMGIETGIQIDGLIRASDALSREFQKPMDSQIWKVRKSGSAVK</sequence>
<evidence type="ECO:0000256" key="2">
    <source>
        <dbReference type="ARBA" id="ARBA00022723"/>
    </source>
</evidence>
<keyword evidence="6" id="KW-1185">Reference proteome</keyword>
<dbReference type="PROSITE" id="PS50991">
    <property type="entry name" value="PYR_CT"/>
    <property type="match status" value="1"/>
</dbReference>
<dbReference type="Pfam" id="PF00682">
    <property type="entry name" value="HMGL-like"/>
    <property type="match status" value="1"/>
</dbReference>
<dbReference type="InterPro" id="IPR043594">
    <property type="entry name" value="HMGL"/>
</dbReference>
<proteinExistence type="inferred from homology"/>
<keyword evidence="2" id="KW-0479">Metal-binding</keyword>
<dbReference type="CDD" id="cd07938">
    <property type="entry name" value="DRE_TIM_HMGL"/>
    <property type="match status" value="1"/>
</dbReference>
<evidence type="ECO:0000259" key="4">
    <source>
        <dbReference type="PROSITE" id="PS50991"/>
    </source>
</evidence>
<protein>
    <submittedName>
        <fullName evidence="5">Hydroxymethylglutaryl-CoA lyase</fullName>
        <ecNumber evidence="5">4.1.3.4</ecNumber>
    </submittedName>
</protein>
<evidence type="ECO:0000313" key="6">
    <source>
        <dbReference type="Proteomes" id="UP001519343"/>
    </source>
</evidence>
<feature type="domain" description="Pyruvate carboxyltransferase" evidence="4">
    <location>
        <begin position="7"/>
        <end position="273"/>
    </location>
</feature>
<dbReference type="InterPro" id="IPR013785">
    <property type="entry name" value="Aldolase_TIM"/>
</dbReference>
<comment type="caution">
    <text evidence="5">The sequence shown here is derived from an EMBL/GenBank/DDBJ whole genome shotgun (WGS) entry which is preliminary data.</text>
</comment>
<comment type="similarity">
    <text evidence="1">Belongs to the HMG-CoA lyase family.</text>
</comment>
<dbReference type="Gene3D" id="3.20.20.70">
    <property type="entry name" value="Aldolase class I"/>
    <property type="match status" value="1"/>
</dbReference>
<keyword evidence="3 5" id="KW-0456">Lyase</keyword>
<dbReference type="RefSeq" id="WP_209809354.1">
    <property type="nucleotide sequence ID" value="NZ_JAGGKT010000002.1"/>
</dbReference>
<name>A0ABS4GN47_9BACL</name>
<dbReference type="NCBIfam" id="NF004283">
    <property type="entry name" value="PRK05692.1"/>
    <property type="match status" value="1"/>
</dbReference>
<dbReference type="EMBL" id="JAGGKT010000002">
    <property type="protein sequence ID" value="MBP1931285.1"/>
    <property type="molecule type" value="Genomic_DNA"/>
</dbReference>